<organism evidence="2 3">
    <name type="scientific">Geobacter pickeringii</name>
    <dbReference type="NCBI Taxonomy" id="345632"/>
    <lineage>
        <taxon>Bacteria</taxon>
        <taxon>Pseudomonadati</taxon>
        <taxon>Thermodesulfobacteriota</taxon>
        <taxon>Desulfuromonadia</taxon>
        <taxon>Geobacterales</taxon>
        <taxon>Geobacteraceae</taxon>
        <taxon>Geobacter</taxon>
    </lineage>
</organism>
<proteinExistence type="predicted"/>
<protein>
    <recommendedName>
        <fullName evidence="4">DUF4440 domain-containing protein</fullName>
    </recommendedName>
</protein>
<dbReference type="EMBL" id="CP009788">
    <property type="protein sequence ID" value="AJE02058.1"/>
    <property type="molecule type" value="Genomic_DNA"/>
</dbReference>
<gene>
    <name evidence="2" type="ORF">GPICK_00510</name>
</gene>
<dbReference type="RefSeq" id="WP_039739533.1">
    <property type="nucleotide sequence ID" value="NZ_CP009788.1"/>
</dbReference>
<accession>A0A0B5B6A4</accession>
<keyword evidence="3" id="KW-1185">Reference proteome</keyword>
<dbReference type="STRING" id="345632.GPICK_00510"/>
<evidence type="ECO:0000313" key="3">
    <source>
        <dbReference type="Proteomes" id="UP000057609"/>
    </source>
</evidence>
<name>A0A0B5B6A4_9BACT</name>
<dbReference type="OrthoDB" id="1367364at2"/>
<evidence type="ECO:0000313" key="2">
    <source>
        <dbReference type="EMBL" id="AJE02058.1"/>
    </source>
</evidence>
<dbReference type="HOGENOM" id="CLU_146657_0_0_7"/>
<feature type="chain" id="PRO_5002112446" description="DUF4440 domain-containing protein" evidence="1">
    <location>
        <begin position="19"/>
        <end position="141"/>
    </location>
</feature>
<reference evidence="2 3" key="1">
    <citation type="journal article" date="2015" name="Genome Announc.">
        <title>Complete Genome of Geobacter pickeringii G13T, a Metal-Reducing Isolate from Sedimentary Kaolin Deposits.</title>
        <authorList>
            <person name="Badalamenti J.P."/>
            <person name="Bond D.R."/>
        </authorList>
    </citation>
    <scope>NUCLEOTIDE SEQUENCE [LARGE SCALE GENOMIC DNA]</scope>
    <source>
        <strain evidence="2 3">G13</strain>
    </source>
</reference>
<keyword evidence="1" id="KW-0732">Signal</keyword>
<evidence type="ECO:0008006" key="4">
    <source>
        <dbReference type="Google" id="ProtNLM"/>
    </source>
</evidence>
<feature type="signal peptide" evidence="1">
    <location>
        <begin position="1"/>
        <end position="18"/>
    </location>
</feature>
<dbReference type="Proteomes" id="UP000057609">
    <property type="component" value="Chromosome"/>
</dbReference>
<dbReference type="KEGG" id="gpi:GPICK_00510"/>
<sequence length="141" mass="16005">MKIIAVVMFFLMTTAAGAATLESKDAAKKLTDQIMAKVASGDIEGGLLLMKPYLIIPESEFNVMVEQSKLQLPVIQGRFGRIIGSEFIKEKSVGKSLLQIVQIQKFEKHIMRWNFIFYGPNGKWVLNTFNFDDKIHSMFEE</sequence>
<evidence type="ECO:0000256" key="1">
    <source>
        <dbReference type="SAM" id="SignalP"/>
    </source>
</evidence>
<dbReference type="AlphaFoldDB" id="A0A0B5B6A4"/>